<sequence>MSSVQNPTYLLAPNWTFRPGGKIALGNIVVDPFKPHRVLSAANPAEIIPAEPVVETNWTLALGTARSMSLSIWAVFLENIRLGTDINRERIRNSEFTMASLETVYLKDDPSEAEIKARCNEEGVRDFMRLGHTLCKPVCFEAEGGVIFAYQLHKISPKGWGKKKTLVVTEYQPRQAFLSSEEAASSEDEPVQ</sequence>
<accession>A0A8H6K134</accession>
<dbReference type="Proteomes" id="UP000639643">
    <property type="component" value="Unassembled WGS sequence"/>
</dbReference>
<name>A0A8H6K134_9PEZI</name>
<protein>
    <submittedName>
        <fullName evidence="1">Uncharacterized protein</fullName>
    </submittedName>
</protein>
<comment type="caution">
    <text evidence="1">The sequence shown here is derived from an EMBL/GenBank/DDBJ whole genome shotgun (WGS) entry which is preliminary data.</text>
</comment>
<evidence type="ECO:0000313" key="1">
    <source>
        <dbReference type="EMBL" id="KAF6822501.1"/>
    </source>
</evidence>
<proteinExistence type="predicted"/>
<gene>
    <name evidence="1" type="ORF">CMUS01_11057</name>
</gene>
<organism evidence="1 2">
    <name type="scientific">Colletotrichum musicola</name>
    <dbReference type="NCBI Taxonomy" id="2175873"/>
    <lineage>
        <taxon>Eukaryota</taxon>
        <taxon>Fungi</taxon>
        <taxon>Dikarya</taxon>
        <taxon>Ascomycota</taxon>
        <taxon>Pezizomycotina</taxon>
        <taxon>Sordariomycetes</taxon>
        <taxon>Hypocreomycetidae</taxon>
        <taxon>Glomerellales</taxon>
        <taxon>Glomerellaceae</taxon>
        <taxon>Colletotrichum</taxon>
        <taxon>Colletotrichum orchidearum species complex</taxon>
    </lineage>
</organism>
<evidence type="ECO:0000313" key="2">
    <source>
        <dbReference type="Proteomes" id="UP000639643"/>
    </source>
</evidence>
<dbReference type="AlphaFoldDB" id="A0A8H6K134"/>
<keyword evidence="2" id="KW-1185">Reference proteome</keyword>
<reference evidence="1" key="1">
    <citation type="journal article" date="2020" name="Phytopathology">
        <title>Genome Sequence Resources of Colletotrichum truncatum, C. plurivorum, C. musicola, and C. sojae: Four Species Pathogenic to Soybean (Glycine max).</title>
        <authorList>
            <person name="Rogerio F."/>
            <person name="Boufleur T.R."/>
            <person name="Ciampi-Guillardi M."/>
            <person name="Sukno S.A."/>
            <person name="Thon M.R."/>
            <person name="Massola Junior N.S."/>
            <person name="Baroncelli R."/>
        </authorList>
    </citation>
    <scope>NUCLEOTIDE SEQUENCE</scope>
    <source>
        <strain evidence="1">LFN0074</strain>
    </source>
</reference>
<dbReference type="EMBL" id="WIGM01000541">
    <property type="protein sequence ID" value="KAF6822501.1"/>
    <property type="molecule type" value="Genomic_DNA"/>
</dbReference>
<dbReference type="OrthoDB" id="4500473at2759"/>